<dbReference type="Pfam" id="PF11127">
    <property type="entry name" value="YgaP-like_TM"/>
    <property type="match status" value="1"/>
</dbReference>
<sequence>MNMKQNIGIINAMIRITCGFTMLAWATANFSRKPWRESYIWVMMLAAMKIAEGIVRFCPVMALFERYQCHCDSNNENEKAIPIEPVNPS</sequence>
<comment type="caution">
    <text evidence="3">The sequence shown here is derived from an EMBL/GenBank/DDBJ whole genome shotgun (WGS) entry which is preliminary data.</text>
</comment>
<dbReference type="InterPro" id="IPR021309">
    <property type="entry name" value="YgaP-like_TM"/>
</dbReference>
<keyword evidence="1" id="KW-0472">Membrane</keyword>
<dbReference type="AlphaFoldDB" id="A0A1V3FEW4"/>
<reference evidence="4" key="1">
    <citation type="submission" date="2016-11" db="EMBL/GenBank/DDBJ databases">
        <title>Draft genome sequence of Anoxybacillus sp. strain 103 isolated from the Qarvajar hot spring in Nagorno-Karabach.</title>
        <authorList>
            <person name="Hovhannisyan P."/>
            <person name="Panosyan H."/>
            <person name="Birkeland N.-K."/>
        </authorList>
    </citation>
    <scope>NUCLEOTIDE SEQUENCE [LARGE SCALE GENOMIC DNA]</scope>
    <source>
        <strain evidence="4">103</strain>
    </source>
</reference>
<evidence type="ECO:0000256" key="1">
    <source>
        <dbReference type="SAM" id="Phobius"/>
    </source>
</evidence>
<proteinExistence type="predicted"/>
<gene>
    <name evidence="3" type="ORF">BO219_13695</name>
</gene>
<name>A0A1V3FEW4_9BACL</name>
<evidence type="ECO:0000259" key="2">
    <source>
        <dbReference type="Pfam" id="PF11127"/>
    </source>
</evidence>
<keyword evidence="4" id="KW-1185">Reference proteome</keyword>
<keyword evidence="1" id="KW-0812">Transmembrane</keyword>
<feature type="domain" description="Inner membrane protein YgaP-like transmembrane" evidence="2">
    <location>
        <begin position="3"/>
        <end position="70"/>
    </location>
</feature>
<evidence type="ECO:0000313" key="4">
    <source>
        <dbReference type="Proteomes" id="UP000188458"/>
    </source>
</evidence>
<organism evidence="3 4">
    <name type="scientific">Anoxybacillus kestanbolensis</name>
    <dbReference type="NCBI Taxonomy" id="227476"/>
    <lineage>
        <taxon>Bacteria</taxon>
        <taxon>Bacillati</taxon>
        <taxon>Bacillota</taxon>
        <taxon>Bacilli</taxon>
        <taxon>Bacillales</taxon>
        <taxon>Anoxybacillaceae</taxon>
        <taxon>Anoxybacillus</taxon>
    </lineage>
</organism>
<feature type="transmembrane region" description="Helical" evidence="1">
    <location>
        <begin position="7"/>
        <end position="26"/>
    </location>
</feature>
<dbReference type="EMBL" id="MQAD01000036">
    <property type="protein sequence ID" value="OOE00051.1"/>
    <property type="molecule type" value="Genomic_DNA"/>
</dbReference>
<accession>A0A1V3FEW4</accession>
<feature type="transmembrane region" description="Helical" evidence="1">
    <location>
        <begin position="38"/>
        <end position="58"/>
    </location>
</feature>
<protein>
    <recommendedName>
        <fullName evidence="2">Inner membrane protein YgaP-like transmembrane domain-containing protein</fullName>
    </recommendedName>
</protein>
<keyword evidence="1" id="KW-1133">Transmembrane helix</keyword>
<dbReference type="Proteomes" id="UP000188458">
    <property type="component" value="Unassembled WGS sequence"/>
</dbReference>
<evidence type="ECO:0000313" key="3">
    <source>
        <dbReference type="EMBL" id="OOE00051.1"/>
    </source>
</evidence>